<dbReference type="GO" id="GO:0030695">
    <property type="term" value="F:GTPase regulator activity"/>
    <property type="evidence" value="ECO:0007669"/>
    <property type="project" value="UniProtKB-ARBA"/>
</dbReference>
<keyword evidence="9" id="KW-1185">Reference proteome</keyword>
<dbReference type="PANTHER" id="PTHR24212:SF8">
    <property type="entry name" value="LIM ZINC FINGER DOMAIN CONTAINING PROTEIN"/>
    <property type="match status" value="1"/>
</dbReference>
<protein>
    <submittedName>
        <fullName evidence="8">GTPase Ryh1</fullName>
    </submittedName>
</protein>
<dbReference type="Proteomes" id="UP001163105">
    <property type="component" value="Unassembled WGS sequence"/>
</dbReference>
<dbReference type="PROSITE" id="PS50023">
    <property type="entry name" value="LIM_DOMAIN_2"/>
    <property type="match status" value="1"/>
</dbReference>
<keyword evidence="4 5" id="KW-0440">LIM domain</keyword>
<keyword evidence="1 5" id="KW-0479">Metal-binding</keyword>
<keyword evidence="3 5" id="KW-0862">Zinc</keyword>
<feature type="compositionally biased region" description="Basic and acidic residues" evidence="6">
    <location>
        <begin position="445"/>
        <end position="462"/>
    </location>
</feature>
<dbReference type="Gene3D" id="2.10.110.10">
    <property type="entry name" value="Cysteine Rich Protein"/>
    <property type="match status" value="2"/>
</dbReference>
<feature type="compositionally biased region" description="Polar residues" evidence="6">
    <location>
        <begin position="84"/>
        <end position="95"/>
    </location>
</feature>
<feature type="compositionally biased region" description="Polar residues" evidence="6">
    <location>
        <begin position="332"/>
        <end position="342"/>
    </location>
</feature>
<feature type="region of interest" description="Disordered" evidence="6">
    <location>
        <begin position="35"/>
        <end position="481"/>
    </location>
</feature>
<evidence type="ECO:0000313" key="8">
    <source>
        <dbReference type="EMBL" id="KAJ6443192.1"/>
    </source>
</evidence>
<evidence type="ECO:0000256" key="2">
    <source>
        <dbReference type="ARBA" id="ARBA00022737"/>
    </source>
</evidence>
<evidence type="ECO:0000256" key="1">
    <source>
        <dbReference type="ARBA" id="ARBA00022723"/>
    </source>
</evidence>
<dbReference type="Pfam" id="PF00412">
    <property type="entry name" value="LIM"/>
    <property type="match status" value="2"/>
</dbReference>
<feature type="compositionally biased region" description="Basic and acidic residues" evidence="6">
    <location>
        <begin position="178"/>
        <end position="199"/>
    </location>
</feature>
<evidence type="ECO:0000256" key="6">
    <source>
        <dbReference type="SAM" id="MobiDB-lite"/>
    </source>
</evidence>
<feature type="compositionally biased region" description="Low complexity" evidence="6">
    <location>
        <begin position="343"/>
        <end position="361"/>
    </location>
</feature>
<evidence type="ECO:0000256" key="3">
    <source>
        <dbReference type="ARBA" id="ARBA00022833"/>
    </source>
</evidence>
<dbReference type="PROSITE" id="PS00478">
    <property type="entry name" value="LIM_DOMAIN_1"/>
    <property type="match status" value="1"/>
</dbReference>
<dbReference type="InterPro" id="IPR001781">
    <property type="entry name" value="Znf_LIM"/>
</dbReference>
<feature type="compositionally biased region" description="Basic and acidic residues" evidence="6">
    <location>
        <begin position="275"/>
        <end position="291"/>
    </location>
</feature>
<reference evidence="8" key="1">
    <citation type="submission" date="2023-01" db="EMBL/GenBank/DDBJ databases">
        <title>The growth and conidiation of Purpureocillium lavendulum are regulated by nitrogen source and histone H3K14 acetylation.</title>
        <authorList>
            <person name="Tang P."/>
            <person name="Han J."/>
            <person name="Zhang C."/>
            <person name="Tang P."/>
            <person name="Qi F."/>
            <person name="Zhang K."/>
            <person name="Liang L."/>
        </authorList>
    </citation>
    <scope>NUCLEOTIDE SEQUENCE</scope>
    <source>
        <strain evidence="8">YMF1.00683</strain>
    </source>
</reference>
<feature type="region of interest" description="Disordered" evidence="6">
    <location>
        <begin position="637"/>
        <end position="664"/>
    </location>
</feature>
<evidence type="ECO:0000259" key="7">
    <source>
        <dbReference type="PROSITE" id="PS50023"/>
    </source>
</evidence>
<organism evidence="8 9">
    <name type="scientific">Purpureocillium lavendulum</name>
    <dbReference type="NCBI Taxonomy" id="1247861"/>
    <lineage>
        <taxon>Eukaryota</taxon>
        <taxon>Fungi</taxon>
        <taxon>Dikarya</taxon>
        <taxon>Ascomycota</taxon>
        <taxon>Pezizomycotina</taxon>
        <taxon>Sordariomycetes</taxon>
        <taxon>Hypocreomycetidae</taxon>
        <taxon>Hypocreales</taxon>
        <taxon>Ophiocordycipitaceae</taxon>
        <taxon>Purpureocillium</taxon>
    </lineage>
</organism>
<feature type="compositionally biased region" description="Polar residues" evidence="6">
    <location>
        <begin position="463"/>
        <end position="474"/>
    </location>
</feature>
<sequence length="664" mass="70628">MALPRESAFLPTIKCSSCGRDVEISMMGDHLCGGPTAELSPPPEANEAFDSQFSQPPFSKYGRTPPPVDTDAANRAFMHRGQLTPVSQPSGSRSASPVPGSGRLATGRTDDYSALSPGAIRRPGGYGGFGDPVKQEPDSSLSSSFGKQTGGGFMDRMNAIAPGPFDTNRSPSAPGFPTRKDSLDKYDGPSPEELARPLDRPSTSHSNTSGTSNPSNPFAVPRAPRKNGYGGFGAPGAGDELKPPASGLISRSETYPKPSPGLQSPARFPSASGTRTDRLRMSSSVSHERKMSMGPDTSRRPPPRTSLLANHKPKNSGSVDLAAEFGVGNPYHTPSDSASSGYSTFSHPSQTSSQTSPGRSPIDQGNAGDLPGRGLTGLEKPMETLTTRAPNDLPTPLRTPSPLVTPTYATSPGERVDPAIQPGTMDLEGRSYGRSAPTPRYGDAYYKEPEDMRPGDYADRPTRTSLARNNSPPTRSGLRDPLVLPSRGDCKACGLAIRGKSISSADGRLTGKYHKACFVCTTCSEPFSSTEFYVLGNKPYCEQHYHKLNGSLCGGCGRGIEGQYLEDEANIKYHPGCFRCLDCGRSLSDGYFEVDGRARIHHHQAHTRVDQVHARRMGWPVAYRGVRVRVRDPVGQSAWADPRTGRHTAAVSAPVGPASGLAPG</sequence>
<accession>A0AB34FXP6</accession>
<comment type="caution">
    <text evidence="8">The sequence shown here is derived from an EMBL/GenBank/DDBJ whole genome shotgun (WGS) entry which is preliminary data.</text>
</comment>
<dbReference type="FunFam" id="2.10.110.10:FF:000105">
    <property type="entry name" value="Similar to LIM domain-containing protein"/>
    <property type="match status" value="1"/>
</dbReference>
<feature type="domain" description="LIM zinc-binding" evidence="7">
    <location>
        <begin position="488"/>
        <end position="551"/>
    </location>
</feature>
<keyword evidence="2" id="KW-0677">Repeat</keyword>
<dbReference type="PANTHER" id="PTHR24212">
    <property type="entry name" value="ZYXIN/TRIP6"/>
    <property type="match status" value="1"/>
</dbReference>
<feature type="compositionally biased region" description="Low complexity" evidence="6">
    <location>
        <begin position="201"/>
        <end position="217"/>
    </location>
</feature>
<dbReference type="GO" id="GO:0046872">
    <property type="term" value="F:metal ion binding"/>
    <property type="evidence" value="ECO:0007669"/>
    <property type="project" value="UniProtKB-KW"/>
</dbReference>
<dbReference type="CDD" id="cd08368">
    <property type="entry name" value="LIM"/>
    <property type="match status" value="1"/>
</dbReference>
<evidence type="ECO:0000313" key="9">
    <source>
        <dbReference type="Proteomes" id="UP001163105"/>
    </source>
</evidence>
<dbReference type="SMART" id="SM00132">
    <property type="entry name" value="LIM"/>
    <property type="match status" value="2"/>
</dbReference>
<dbReference type="EMBL" id="JAQHRD010000003">
    <property type="protein sequence ID" value="KAJ6443192.1"/>
    <property type="molecule type" value="Genomic_DNA"/>
</dbReference>
<dbReference type="SUPFAM" id="SSF57716">
    <property type="entry name" value="Glucocorticoid receptor-like (DNA-binding domain)"/>
    <property type="match status" value="1"/>
</dbReference>
<gene>
    <name evidence="8" type="ORF">O9K51_04371</name>
</gene>
<evidence type="ECO:0000256" key="5">
    <source>
        <dbReference type="PROSITE-ProRule" id="PRU00125"/>
    </source>
</evidence>
<evidence type="ECO:0000256" key="4">
    <source>
        <dbReference type="ARBA" id="ARBA00023038"/>
    </source>
</evidence>
<dbReference type="CDD" id="cd09397">
    <property type="entry name" value="LIM1_UF1"/>
    <property type="match status" value="1"/>
</dbReference>
<name>A0AB34FXP6_9HYPO</name>
<proteinExistence type="predicted"/>
<dbReference type="AlphaFoldDB" id="A0AB34FXP6"/>
<feature type="compositionally biased region" description="Polar residues" evidence="6">
    <location>
        <begin position="138"/>
        <end position="147"/>
    </location>
</feature>